<comment type="subcellular location">
    <subcellularLocation>
        <location evidence="1">Secreted</location>
    </subcellularLocation>
</comment>
<evidence type="ECO:0000256" key="6">
    <source>
        <dbReference type="SAM" id="SignalP"/>
    </source>
</evidence>
<organism evidence="7">
    <name type="scientific">Ixodes ricinus</name>
    <name type="common">Common tick</name>
    <name type="synonym">Acarus ricinus</name>
    <dbReference type="NCBI Taxonomy" id="34613"/>
    <lineage>
        <taxon>Eukaryota</taxon>
        <taxon>Metazoa</taxon>
        <taxon>Ecdysozoa</taxon>
        <taxon>Arthropoda</taxon>
        <taxon>Chelicerata</taxon>
        <taxon>Arachnida</taxon>
        <taxon>Acari</taxon>
        <taxon>Parasitiformes</taxon>
        <taxon>Ixodida</taxon>
        <taxon>Ixodoidea</taxon>
        <taxon>Ixodidae</taxon>
        <taxon>Ixodinae</taxon>
        <taxon>Ixodes</taxon>
    </lineage>
</organism>
<accession>A0A0K8RBW2</accession>
<protein>
    <submittedName>
        <fullName evidence="7">Putative ixostatin</fullName>
    </submittedName>
</protein>
<reference evidence="7" key="1">
    <citation type="submission" date="2012-12" db="EMBL/GenBank/DDBJ databases">
        <title>Identification and characterization of a phenylalanine ammonia-lyase gene family in Isatis indigotica Fort.</title>
        <authorList>
            <person name="Liu Q."/>
            <person name="Chen J."/>
            <person name="Zhou X."/>
            <person name="Di P."/>
            <person name="Xiao Y."/>
            <person name="Xuan H."/>
            <person name="Zhang L."/>
            <person name="Chen W."/>
        </authorList>
    </citation>
    <scope>NUCLEOTIDE SEQUENCE</scope>
    <source>
        <tissue evidence="7">Salivary gland</tissue>
    </source>
</reference>
<evidence type="ECO:0000256" key="5">
    <source>
        <dbReference type="ARBA" id="ARBA00034321"/>
    </source>
</evidence>
<feature type="chain" id="PRO_5005517338" evidence="6">
    <location>
        <begin position="21"/>
        <end position="117"/>
    </location>
</feature>
<evidence type="ECO:0000256" key="2">
    <source>
        <dbReference type="ARBA" id="ARBA00022525"/>
    </source>
</evidence>
<evidence type="ECO:0000256" key="4">
    <source>
        <dbReference type="ARBA" id="ARBA00023180"/>
    </source>
</evidence>
<keyword evidence="2" id="KW-0964">Secreted</keyword>
<name>A0A0K8RBW2_IXORI</name>
<dbReference type="InterPro" id="IPR021971">
    <property type="entry name" value="Salp15"/>
</dbReference>
<dbReference type="EMBL" id="GADI01005227">
    <property type="protein sequence ID" value="JAA68581.1"/>
    <property type="molecule type" value="mRNA"/>
</dbReference>
<dbReference type="GO" id="GO:0005576">
    <property type="term" value="C:extracellular region"/>
    <property type="evidence" value="ECO:0007669"/>
    <property type="project" value="UniProtKB-SubCell"/>
</dbReference>
<feature type="signal peptide" evidence="6">
    <location>
        <begin position="1"/>
        <end position="20"/>
    </location>
</feature>
<evidence type="ECO:0000313" key="7">
    <source>
        <dbReference type="EMBL" id="JAA68581.1"/>
    </source>
</evidence>
<proteinExistence type="evidence at transcript level"/>
<evidence type="ECO:0000256" key="3">
    <source>
        <dbReference type="ARBA" id="ARBA00022729"/>
    </source>
</evidence>
<comment type="similarity">
    <text evidence="5">Belongs to the salp15 family.</text>
</comment>
<dbReference type="Pfam" id="PF12115">
    <property type="entry name" value="Salp15"/>
    <property type="match status" value="1"/>
</dbReference>
<keyword evidence="4" id="KW-0325">Glycoprotein</keyword>
<evidence type="ECO:0000256" key="1">
    <source>
        <dbReference type="ARBA" id="ARBA00004613"/>
    </source>
</evidence>
<dbReference type="AlphaFoldDB" id="A0A0K8RBW2"/>
<sequence>MKQEIFILLVALQLSSQEDGSPSVDPPPVVIQKHYGRLSPGCQTEIQNQMKQVCKVHERSHFLPSLRGCFVYCYNDRSDGMRVPLRNGLPCGNNGQICKNGECVDATNNCEIDYFFP</sequence>
<keyword evidence="3 6" id="KW-0732">Signal</keyword>